<proteinExistence type="predicted"/>
<dbReference type="Proteomes" id="UP000026908">
    <property type="component" value="Segment"/>
</dbReference>
<keyword evidence="3" id="KW-1185">Reference proteome</keyword>
<dbReference type="KEGG" id="vg:19487052"/>
<evidence type="ECO:0000313" key="2">
    <source>
        <dbReference type="EMBL" id="AHN83517.1"/>
    </source>
</evidence>
<dbReference type="InterPro" id="IPR033390">
    <property type="entry name" value="Rv2179c-like"/>
</dbReference>
<dbReference type="Pfam" id="PF16473">
    <property type="entry name" value="Rv2179c-like"/>
    <property type="match status" value="1"/>
</dbReference>
<protein>
    <submittedName>
        <fullName evidence="2">Putative metallopeptidase</fullName>
    </submittedName>
</protein>
<accession>A0A023MHJ2</accession>
<dbReference type="RefSeq" id="YP_009031706.1">
    <property type="nucleotide sequence ID" value="NC_024139.1"/>
</dbReference>
<evidence type="ECO:0000259" key="1">
    <source>
        <dbReference type="Pfam" id="PF16473"/>
    </source>
</evidence>
<dbReference type="GeneID" id="19487052"/>
<feature type="domain" description="3'-5' exoribonuclease Rv2179c-like" evidence="1">
    <location>
        <begin position="8"/>
        <end position="180"/>
    </location>
</feature>
<organism evidence="2 3">
    <name type="scientific">Escherichia phage vB_EcoS_FFH_1</name>
    <dbReference type="NCBI Taxonomy" id="1446489"/>
    <lineage>
        <taxon>Viruses</taxon>
        <taxon>Duplodnaviria</taxon>
        <taxon>Heunggongvirae</taxon>
        <taxon>Uroviricota</taxon>
        <taxon>Caudoviricetes</taxon>
        <taxon>Demerecviridae</taxon>
        <taxon>Markadamsvirinae</taxon>
        <taxon>Tequintavirus</taxon>
        <taxon>Tequintavirus FFH1</taxon>
    </lineage>
</organism>
<reference evidence="2 3" key="1">
    <citation type="journal article" date="2014" name="Genome Announc.">
        <title>Complete Genome Sequences of Two Escherichia coli O157:H7 Phages Effective in Limiting Contamination of Food Products.</title>
        <authorList>
            <person name="Hong Y."/>
            <person name="Pan Y."/>
            <person name="Harman N.J."/>
            <person name="Ebner P.D."/>
        </authorList>
    </citation>
    <scope>NUCLEOTIDE SEQUENCE [LARGE SCALE GENOMIC DNA]</scope>
</reference>
<name>A0A023MHJ2_9CAUD</name>
<evidence type="ECO:0000313" key="3">
    <source>
        <dbReference type="Proteomes" id="UP000026908"/>
    </source>
</evidence>
<dbReference type="OrthoDB" id="13707at10239"/>
<sequence length="233" mass="25986">MKVKPFGMLDIESLGTPGDCGTTHIAMPSFAFVAMHGIDKDPDLVFVTLDVQDQFNSGAKVTASTLAFWMDQAKNSPSAIHIMEAMKERNPKLIAFQNGKHHCTNKLGSNYAAFSMAQNIMELALGDNALYYGNGPEFDMTIYSANTFHAGTNEEVVPWKFWNLGNVRSLRNLWMQAGYSYKALETEGISWAIAKMEKMDTIRYGIYPVKHDPAFDALVESYCVAAMIEKMKI</sequence>
<dbReference type="EMBL" id="KJ190157">
    <property type="protein sequence ID" value="AHN83517.1"/>
    <property type="molecule type" value="Genomic_DNA"/>
</dbReference>